<evidence type="ECO:0000313" key="4">
    <source>
        <dbReference type="Proteomes" id="UP000298493"/>
    </source>
</evidence>
<gene>
    <name evidence="3" type="ORF">E6O75_ATG06932</name>
</gene>
<dbReference type="EMBL" id="SNSC02000012">
    <property type="protein sequence ID" value="TID19594.1"/>
    <property type="molecule type" value="Genomic_DNA"/>
</dbReference>
<proteinExistence type="predicted"/>
<feature type="region of interest" description="Disordered" evidence="1">
    <location>
        <begin position="118"/>
        <end position="139"/>
    </location>
</feature>
<comment type="caution">
    <text evidence="3">The sequence shown here is derived from an EMBL/GenBank/DDBJ whole genome shotgun (WGS) entry which is preliminary data.</text>
</comment>
<evidence type="ECO:0000256" key="2">
    <source>
        <dbReference type="SAM" id="SignalP"/>
    </source>
</evidence>
<accession>A0A4Z1NUM7</accession>
<protein>
    <submittedName>
        <fullName evidence="3">Uncharacterized protein</fullName>
    </submittedName>
</protein>
<keyword evidence="2" id="KW-0732">Signal</keyword>
<reference evidence="3 4" key="1">
    <citation type="submission" date="2019-04" db="EMBL/GenBank/DDBJ databases">
        <title>High contiguity whole genome sequence and gene annotation resource for two Venturia nashicola isolates.</title>
        <authorList>
            <person name="Prokchorchik M."/>
            <person name="Won K."/>
            <person name="Lee Y."/>
            <person name="Choi E.D."/>
            <person name="Segonzac C."/>
            <person name="Sohn K.H."/>
        </authorList>
    </citation>
    <scope>NUCLEOTIDE SEQUENCE [LARGE SCALE GENOMIC DNA]</scope>
    <source>
        <strain evidence="3 4">PRI2</strain>
    </source>
</reference>
<feature type="chain" id="PRO_5021371525" evidence="2">
    <location>
        <begin position="21"/>
        <end position="205"/>
    </location>
</feature>
<keyword evidence="4" id="KW-1185">Reference proteome</keyword>
<dbReference type="AlphaFoldDB" id="A0A4Z1NUM7"/>
<feature type="signal peptide" evidence="2">
    <location>
        <begin position="1"/>
        <end position="20"/>
    </location>
</feature>
<name>A0A4Z1NUM7_9PEZI</name>
<evidence type="ECO:0000256" key="1">
    <source>
        <dbReference type="SAM" id="MobiDB-lite"/>
    </source>
</evidence>
<sequence>MQQLHLTLAVLLNFSSLALSIDTAWSCRDAPADCKYGIAGSTWVGHNDLHQDFHGRLKVKWITTIAIFASPSPSFILMWWRERLLYQQGEIARGTYFVSVYLNKPFAESAILYQNSSNNENIPSRPRSPPQFLYPQRESQMSRPTTSMRIRIRRLDMGTGTPFSELLMLGLCSPPTITALTCGHLLSTSLPHRAHLLYPCQIHSI</sequence>
<dbReference type="Proteomes" id="UP000298493">
    <property type="component" value="Unassembled WGS sequence"/>
</dbReference>
<organism evidence="3 4">
    <name type="scientific">Venturia nashicola</name>
    <dbReference type="NCBI Taxonomy" id="86259"/>
    <lineage>
        <taxon>Eukaryota</taxon>
        <taxon>Fungi</taxon>
        <taxon>Dikarya</taxon>
        <taxon>Ascomycota</taxon>
        <taxon>Pezizomycotina</taxon>
        <taxon>Dothideomycetes</taxon>
        <taxon>Pleosporomycetidae</taxon>
        <taxon>Venturiales</taxon>
        <taxon>Venturiaceae</taxon>
        <taxon>Venturia</taxon>
    </lineage>
</organism>
<evidence type="ECO:0000313" key="3">
    <source>
        <dbReference type="EMBL" id="TID19594.1"/>
    </source>
</evidence>